<dbReference type="AlphaFoldDB" id="A0A540LRC4"/>
<dbReference type="Proteomes" id="UP000315295">
    <property type="component" value="Unassembled WGS sequence"/>
</dbReference>
<accession>A0A540LRC4</accession>
<name>A0A540LRC4_MALBA</name>
<feature type="region of interest" description="Disordered" evidence="1">
    <location>
        <begin position="1"/>
        <end position="64"/>
    </location>
</feature>
<protein>
    <submittedName>
        <fullName evidence="2">Uncharacterized protein</fullName>
    </submittedName>
</protein>
<evidence type="ECO:0000313" key="2">
    <source>
        <dbReference type="EMBL" id="TQD89040.1"/>
    </source>
</evidence>
<evidence type="ECO:0000313" key="3">
    <source>
        <dbReference type="Proteomes" id="UP000315295"/>
    </source>
</evidence>
<keyword evidence="3" id="KW-1185">Reference proteome</keyword>
<feature type="compositionally biased region" description="Basic and acidic residues" evidence="1">
    <location>
        <begin position="13"/>
        <end position="64"/>
    </location>
</feature>
<organism evidence="2 3">
    <name type="scientific">Malus baccata</name>
    <name type="common">Siberian crab apple</name>
    <name type="synonym">Pyrus baccata</name>
    <dbReference type="NCBI Taxonomy" id="106549"/>
    <lineage>
        <taxon>Eukaryota</taxon>
        <taxon>Viridiplantae</taxon>
        <taxon>Streptophyta</taxon>
        <taxon>Embryophyta</taxon>
        <taxon>Tracheophyta</taxon>
        <taxon>Spermatophyta</taxon>
        <taxon>Magnoliopsida</taxon>
        <taxon>eudicotyledons</taxon>
        <taxon>Gunneridae</taxon>
        <taxon>Pentapetalae</taxon>
        <taxon>rosids</taxon>
        <taxon>fabids</taxon>
        <taxon>Rosales</taxon>
        <taxon>Rosaceae</taxon>
        <taxon>Amygdaloideae</taxon>
        <taxon>Maleae</taxon>
        <taxon>Malus</taxon>
    </lineage>
</organism>
<sequence>MPMNRHQPQQGGDEQKKRETLQKLKHTGDGNKRGDAAEIVKHREDNRETKQENKGTTKEKKEEEEIKRYTAFEGIKPSHLIFFFFGLFPSSAL</sequence>
<evidence type="ECO:0000256" key="1">
    <source>
        <dbReference type="SAM" id="MobiDB-lite"/>
    </source>
</evidence>
<proteinExistence type="predicted"/>
<gene>
    <name evidence="2" type="ORF">C1H46_025431</name>
</gene>
<dbReference type="EMBL" id="VIEB01000493">
    <property type="protein sequence ID" value="TQD89040.1"/>
    <property type="molecule type" value="Genomic_DNA"/>
</dbReference>
<reference evidence="2 3" key="1">
    <citation type="journal article" date="2019" name="G3 (Bethesda)">
        <title>Sequencing of a Wild Apple (Malus baccata) Genome Unravels the Differences Between Cultivated and Wild Apple Species Regarding Disease Resistance and Cold Tolerance.</title>
        <authorList>
            <person name="Chen X."/>
        </authorList>
    </citation>
    <scope>NUCLEOTIDE SEQUENCE [LARGE SCALE GENOMIC DNA]</scope>
    <source>
        <strain evidence="3">cv. Shandingzi</strain>
        <tissue evidence="2">Leaves</tissue>
    </source>
</reference>
<comment type="caution">
    <text evidence="2">The sequence shown here is derived from an EMBL/GenBank/DDBJ whole genome shotgun (WGS) entry which is preliminary data.</text>
</comment>
<feature type="compositionally biased region" description="Polar residues" evidence="1">
    <location>
        <begin position="1"/>
        <end position="12"/>
    </location>
</feature>